<reference evidence="8 9" key="1">
    <citation type="journal article" date="2020" name="J. Phycol.">
        <title>Comparative genome analysis reveals Cyanidiococcus gen. nov., a new extremophilic red algal genus sister to Cyanidioschyzon (Cyanidioschyzonaceae, Rhodophyta).</title>
        <authorList>
            <person name="Liu S.-L."/>
            <person name="Chiang Y.-R."/>
            <person name="Yoon H.S."/>
            <person name="Fu H.-Y."/>
        </authorList>
    </citation>
    <scope>NUCLEOTIDE SEQUENCE [LARGE SCALE GENOMIC DNA]</scope>
    <source>
        <strain evidence="8 9">THAL066</strain>
    </source>
</reference>
<dbReference type="InterPro" id="IPR045180">
    <property type="entry name" value="La_dom_prot"/>
</dbReference>
<dbReference type="InterPro" id="IPR006630">
    <property type="entry name" value="La_HTH"/>
</dbReference>
<dbReference type="AlphaFoldDB" id="A0A7J7IPV3"/>
<dbReference type="InterPro" id="IPR012677">
    <property type="entry name" value="Nucleotide-bd_a/b_plait_sf"/>
</dbReference>
<dbReference type="PROSITE" id="PS51939">
    <property type="entry name" value="XRRM"/>
    <property type="match status" value="1"/>
</dbReference>
<dbReference type="InterPro" id="IPR014886">
    <property type="entry name" value="La_xRRM"/>
</dbReference>
<dbReference type="PANTHER" id="PTHR22792:SF140">
    <property type="entry name" value="ACHILLES, ISOFORM A"/>
    <property type="match status" value="1"/>
</dbReference>
<name>A0A7J7IPV3_9RHOD</name>
<evidence type="ECO:0000256" key="2">
    <source>
        <dbReference type="ARBA" id="ARBA00022884"/>
    </source>
</evidence>
<dbReference type="PRINTS" id="PR00302">
    <property type="entry name" value="LUPUSLA"/>
</dbReference>
<keyword evidence="3" id="KW-0539">Nucleus</keyword>
<keyword evidence="2 4" id="KW-0694">RNA-binding</keyword>
<evidence type="ECO:0000313" key="9">
    <source>
        <dbReference type="Proteomes" id="UP000530660"/>
    </source>
</evidence>
<dbReference type="PROSITE" id="PS50961">
    <property type="entry name" value="HTH_LA"/>
    <property type="match status" value="1"/>
</dbReference>
<feature type="compositionally biased region" description="Basic and acidic residues" evidence="5">
    <location>
        <begin position="190"/>
        <end position="211"/>
    </location>
</feature>
<dbReference type="GO" id="GO:0003729">
    <property type="term" value="F:mRNA binding"/>
    <property type="evidence" value="ECO:0007669"/>
    <property type="project" value="TreeGrafter"/>
</dbReference>
<dbReference type="Proteomes" id="UP000530660">
    <property type="component" value="Unassembled WGS sequence"/>
</dbReference>
<dbReference type="SUPFAM" id="SSF54928">
    <property type="entry name" value="RNA-binding domain, RBD"/>
    <property type="match status" value="2"/>
</dbReference>
<dbReference type="GO" id="GO:0005634">
    <property type="term" value="C:nucleus"/>
    <property type="evidence" value="ECO:0007669"/>
    <property type="project" value="UniProtKB-SubCell"/>
</dbReference>
<organism evidence="8 9">
    <name type="scientific">Cyanidiococcus yangmingshanensis</name>
    <dbReference type="NCBI Taxonomy" id="2690220"/>
    <lineage>
        <taxon>Eukaryota</taxon>
        <taxon>Rhodophyta</taxon>
        <taxon>Bangiophyceae</taxon>
        <taxon>Cyanidiales</taxon>
        <taxon>Cyanidiaceae</taxon>
        <taxon>Cyanidiococcus</taxon>
    </lineage>
</organism>
<dbReference type="EMBL" id="VWRR01000003">
    <property type="protein sequence ID" value="KAF6004584.1"/>
    <property type="molecule type" value="Genomic_DNA"/>
</dbReference>
<dbReference type="InterPro" id="IPR036390">
    <property type="entry name" value="WH_DNA-bd_sf"/>
</dbReference>
<evidence type="ECO:0000256" key="3">
    <source>
        <dbReference type="ARBA" id="ARBA00023242"/>
    </source>
</evidence>
<feature type="compositionally biased region" description="Polar residues" evidence="5">
    <location>
        <begin position="321"/>
        <end position="337"/>
    </location>
</feature>
<dbReference type="InterPro" id="IPR036388">
    <property type="entry name" value="WH-like_DNA-bd_sf"/>
</dbReference>
<evidence type="ECO:0000256" key="1">
    <source>
        <dbReference type="ARBA" id="ARBA00004123"/>
    </source>
</evidence>
<evidence type="ECO:0000256" key="4">
    <source>
        <dbReference type="PROSITE-ProRule" id="PRU00332"/>
    </source>
</evidence>
<protein>
    <submittedName>
        <fullName evidence="8">Uncharacterized protein</fullName>
    </submittedName>
</protein>
<feature type="domain" description="XRRM" evidence="7">
    <location>
        <begin position="402"/>
        <end position="507"/>
    </location>
</feature>
<dbReference type="InterPro" id="IPR035979">
    <property type="entry name" value="RBD_domain_sf"/>
</dbReference>
<dbReference type="CDD" id="cd07323">
    <property type="entry name" value="LAM"/>
    <property type="match status" value="1"/>
</dbReference>
<dbReference type="Gene3D" id="1.10.10.10">
    <property type="entry name" value="Winged helix-like DNA-binding domain superfamily/Winged helix DNA-binding domain"/>
    <property type="match status" value="1"/>
</dbReference>
<dbReference type="Pfam" id="PF05383">
    <property type="entry name" value="La"/>
    <property type="match status" value="1"/>
</dbReference>
<dbReference type="GO" id="GO:0006396">
    <property type="term" value="P:RNA processing"/>
    <property type="evidence" value="ECO:0007669"/>
    <property type="project" value="InterPro"/>
</dbReference>
<proteinExistence type="predicted"/>
<accession>A0A7J7IPV3</accession>
<dbReference type="SMART" id="SM00715">
    <property type="entry name" value="LA"/>
    <property type="match status" value="1"/>
</dbReference>
<dbReference type="GO" id="GO:1990904">
    <property type="term" value="C:ribonucleoprotein complex"/>
    <property type="evidence" value="ECO:0007669"/>
    <property type="project" value="UniProtKB-UniRule"/>
</dbReference>
<evidence type="ECO:0000259" key="6">
    <source>
        <dbReference type="PROSITE" id="PS50961"/>
    </source>
</evidence>
<dbReference type="Gene3D" id="3.30.70.330">
    <property type="match status" value="1"/>
</dbReference>
<comment type="subcellular location">
    <subcellularLocation>
        <location evidence="1">Nucleus</location>
    </subcellularLocation>
</comment>
<dbReference type="OrthoDB" id="439993at2759"/>
<dbReference type="PANTHER" id="PTHR22792">
    <property type="entry name" value="LUPUS LA PROTEIN-RELATED"/>
    <property type="match status" value="1"/>
</dbReference>
<dbReference type="SUPFAM" id="SSF46785">
    <property type="entry name" value="Winged helix' DNA-binding domain"/>
    <property type="match status" value="1"/>
</dbReference>
<keyword evidence="9" id="KW-1185">Reference proteome</keyword>
<evidence type="ECO:0000259" key="7">
    <source>
        <dbReference type="PROSITE" id="PS51939"/>
    </source>
</evidence>
<feature type="region of interest" description="Disordered" evidence="5">
    <location>
        <begin position="146"/>
        <end position="217"/>
    </location>
</feature>
<evidence type="ECO:0000313" key="8">
    <source>
        <dbReference type="EMBL" id="KAF6004584.1"/>
    </source>
</evidence>
<feature type="compositionally biased region" description="Low complexity" evidence="5">
    <location>
        <begin position="366"/>
        <end position="381"/>
    </location>
</feature>
<comment type="caution">
    <text evidence="8">The sequence shown here is derived from an EMBL/GenBank/DDBJ whole genome shotgun (WGS) entry which is preliminary data.</text>
</comment>
<feature type="compositionally biased region" description="Acidic residues" evidence="5">
    <location>
        <begin position="382"/>
        <end position="402"/>
    </location>
</feature>
<feature type="region of interest" description="Disordered" evidence="5">
    <location>
        <begin position="355"/>
        <end position="404"/>
    </location>
</feature>
<dbReference type="InterPro" id="IPR002344">
    <property type="entry name" value="Lupus_La"/>
</dbReference>
<feature type="region of interest" description="Disordered" evidence="5">
    <location>
        <begin position="303"/>
        <end position="343"/>
    </location>
</feature>
<evidence type="ECO:0000256" key="5">
    <source>
        <dbReference type="SAM" id="MobiDB-lite"/>
    </source>
</evidence>
<dbReference type="Pfam" id="PF08777">
    <property type="entry name" value="RRM_3"/>
    <property type="match status" value="1"/>
</dbReference>
<gene>
    <name evidence="8" type="ORF">F1559_004513</name>
</gene>
<sequence>MGAYKATARADATLEEKLRTQVEFYFSDSNLPRDKFLRSRVEADPGGYVDLQLIVTFKRMREANATVATVAEAVAGSELVELSADKLRVRRKKPLPLEDTSKQRSIYVKGYKPGESPSAEPRIEEVVALFEPFGKVLSVRMRRKKVHRWRESGQAPRTENPGHETDSSSEEMNHPVDGDQLSVSGLGPEIRGDPTSESSAHEASIRLHSDPKPTTSLEHVVGDRDVAAASENFQRAQEGRSGDIQDEEQARTIFKGSVFVEFDSADAVAKVLQRHAEEPFRVPGADRCFIIERKDVYLKRKNAETKEARRARKRQQQQTRSNGDALSPRSASVFSKSKTSDQEATSLSAATAAADAKEKKSAAGKVDGSVDGSADASSTSGDEVEDSAPSDVDASEDAEENTFEPGLILRLEGIGPAVDRDEIRSLLSDFGEIGWIDHSRGGDVAHVRFLERGAAARATYSRACTNTRRTNSAAPGTRRLLRAGLLVADLGSTENDSRDGKTKAQTR</sequence>
<feature type="domain" description="HTH La-type RNA-binding" evidence="6">
    <location>
        <begin position="8"/>
        <end position="99"/>
    </location>
</feature>
<feature type="compositionally biased region" description="Basic and acidic residues" evidence="5">
    <location>
        <begin position="160"/>
        <end position="177"/>
    </location>
</feature>